<name>A0A935C7C8_9FIRM</name>
<protein>
    <submittedName>
        <fullName evidence="7">TPM domain-containing protein</fullName>
    </submittedName>
</protein>
<keyword evidence="4" id="KW-0067">ATP-binding</keyword>
<dbReference type="SMART" id="SM00220">
    <property type="entry name" value="S_TKc"/>
    <property type="match status" value="1"/>
</dbReference>
<feature type="domain" description="Protein kinase" evidence="6">
    <location>
        <begin position="12"/>
        <end position="289"/>
    </location>
</feature>
<dbReference type="InterPro" id="IPR000719">
    <property type="entry name" value="Prot_kinase_dom"/>
</dbReference>
<dbReference type="Gene3D" id="1.10.510.10">
    <property type="entry name" value="Transferase(Phosphotransferase) domain 1"/>
    <property type="match status" value="1"/>
</dbReference>
<dbReference type="Gene3D" id="3.30.200.20">
    <property type="entry name" value="Phosphorylase Kinase, domain 1"/>
    <property type="match status" value="1"/>
</dbReference>
<feature type="transmembrane region" description="Helical" evidence="5">
    <location>
        <begin position="288"/>
        <end position="308"/>
    </location>
</feature>
<evidence type="ECO:0000256" key="5">
    <source>
        <dbReference type="SAM" id="Phobius"/>
    </source>
</evidence>
<dbReference type="Proteomes" id="UP000633365">
    <property type="component" value="Unassembled WGS sequence"/>
</dbReference>
<evidence type="ECO:0000313" key="8">
    <source>
        <dbReference type="Proteomes" id="UP000633365"/>
    </source>
</evidence>
<dbReference type="EMBL" id="JAEQMG010000171">
    <property type="protein sequence ID" value="MBK6090048.1"/>
    <property type="molecule type" value="Genomic_DNA"/>
</dbReference>
<gene>
    <name evidence="7" type="ORF">JKK62_15590</name>
</gene>
<accession>A0A935C7C8</accession>
<evidence type="ECO:0000256" key="2">
    <source>
        <dbReference type="ARBA" id="ARBA00022741"/>
    </source>
</evidence>
<dbReference type="GO" id="GO:0004674">
    <property type="term" value="F:protein serine/threonine kinase activity"/>
    <property type="evidence" value="ECO:0007669"/>
    <property type="project" value="TreeGrafter"/>
</dbReference>
<evidence type="ECO:0000313" key="7">
    <source>
        <dbReference type="EMBL" id="MBK6090048.1"/>
    </source>
</evidence>
<dbReference type="Pfam" id="PF00069">
    <property type="entry name" value="Pkinase"/>
    <property type="match status" value="1"/>
</dbReference>
<evidence type="ECO:0000256" key="4">
    <source>
        <dbReference type="ARBA" id="ARBA00022840"/>
    </source>
</evidence>
<dbReference type="InterPro" id="IPR008271">
    <property type="entry name" value="Ser/Thr_kinase_AS"/>
</dbReference>
<evidence type="ECO:0000256" key="3">
    <source>
        <dbReference type="ARBA" id="ARBA00022777"/>
    </source>
</evidence>
<dbReference type="Gene3D" id="3.10.310.50">
    <property type="match status" value="1"/>
</dbReference>
<dbReference type="AlphaFoldDB" id="A0A935C7C8"/>
<keyword evidence="2" id="KW-0547">Nucleotide-binding</keyword>
<dbReference type="PANTHER" id="PTHR43289:SF34">
    <property type="entry name" value="SERINE_THREONINE-PROTEIN KINASE YBDM-RELATED"/>
    <property type="match status" value="1"/>
</dbReference>
<proteinExistence type="predicted"/>
<keyword evidence="5" id="KW-0812">Transmembrane</keyword>
<dbReference type="PANTHER" id="PTHR43289">
    <property type="entry name" value="MITOGEN-ACTIVATED PROTEIN KINASE KINASE KINASE 20-RELATED"/>
    <property type="match status" value="1"/>
</dbReference>
<comment type="caution">
    <text evidence="7">The sequence shown here is derived from an EMBL/GenBank/DDBJ whole genome shotgun (WGS) entry which is preliminary data.</text>
</comment>
<keyword evidence="5" id="KW-1133">Transmembrane helix</keyword>
<dbReference type="CDD" id="cd14014">
    <property type="entry name" value="STKc_PknB_like"/>
    <property type="match status" value="1"/>
</dbReference>
<dbReference type="InterPro" id="IPR007621">
    <property type="entry name" value="TPM_dom"/>
</dbReference>
<reference evidence="7" key="1">
    <citation type="submission" date="2021-01" db="EMBL/GenBank/DDBJ databases">
        <title>Genome public.</title>
        <authorList>
            <person name="Liu C."/>
            <person name="Sun Q."/>
        </authorList>
    </citation>
    <scope>NUCLEOTIDE SEQUENCE</scope>
    <source>
        <strain evidence="7">M6</strain>
    </source>
</reference>
<dbReference type="SUPFAM" id="SSF56112">
    <property type="entry name" value="Protein kinase-like (PK-like)"/>
    <property type="match status" value="1"/>
</dbReference>
<keyword evidence="8" id="KW-1185">Reference proteome</keyword>
<dbReference type="RefSeq" id="WP_201428740.1">
    <property type="nucleotide sequence ID" value="NZ_JAEQMG010000171.1"/>
</dbReference>
<keyword evidence="3" id="KW-0418">Kinase</keyword>
<evidence type="ECO:0000256" key="1">
    <source>
        <dbReference type="ARBA" id="ARBA00022679"/>
    </source>
</evidence>
<sequence>MAEIGSLIDDRYRLIRYISKGGTSKVYLAENIRLGNLWAVKEICKTGEHNNELFINGLKSEAEMMKNLDYPAFPRIVDIIEDSEALYLVMDYIEGRTLQDVLSQEGPQSEETVREWAIQLCEALSYLHGQQPPIIYRDMKPSNVILKNDGSLKIIDFGTARVFNPDKANDTIALGTGGFAPPEQYHGRTDARSDIYALGVTIKYLITGITPWDNSTPQENGRMSPNMAAVISRCTAFYPEQRFRSCQELAYALQNLYLSTDHPVRKAQTVQPAVRYIPSKPVKRSNPWPVVIMVLSILAFLVGMGIIVQNRTEKTTTSSASTVPYSSVADFADLITTEEEARLAQMLDRSYSHDHFVTAVVTTNSLGGKDIKDYSIDYYENHLSGFSDNSDGIMLLIGVEDKKMYITTTGSAITKFPDDSLNEIFDAMESDIANGDYGRAFETFARYTEIK</sequence>
<keyword evidence="1" id="KW-0808">Transferase</keyword>
<dbReference type="GO" id="GO:0005524">
    <property type="term" value="F:ATP binding"/>
    <property type="evidence" value="ECO:0007669"/>
    <property type="project" value="UniProtKB-KW"/>
</dbReference>
<evidence type="ECO:0000259" key="6">
    <source>
        <dbReference type="PROSITE" id="PS50011"/>
    </source>
</evidence>
<dbReference type="Pfam" id="PF04536">
    <property type="entry name" value="TPM_phosphatase"/>
    <property type="match status" value="1"/>
</dbReference>
<dbReference type="PROSITE" id="PS00108">
    <property type="entry name" value="PROTEIN_KINASE_ST"/>
    <property type="match status" value="1"/>
</dbReference>
<organism evidence="7 8">
    <name type="scientific">Ruminococcus difficilis</name>
    <dbReference type="NCBI Taxonomy" id="2763069"/>
    <lineage>
        <taxon>Bacteria</taxon>
        <taxon>Bacillati</taxon>
        <taxon>Bacillota</taxon>
        <taxon>Clostridia</taxon>
        <taxon>Eubacteriales</taxon>
        <taxon>Oscillospiraceae</taxon>
        <taxon>Ruminococcus</taxon>
    </lineage>
</organism>
<keyword evidence="5" id="KW-0472">Membrane</keyword>
<dbReference type="InterPro" id="IPR011009">
    <property type="entry name" value="Kinase-like_dom_sf"/>
</dbReference>
<dbReference type="PROSITE" id="PS50011">
    <property type="entry name" value="PROTEIN_KINASE_DOM"/>
    <property type="match status" value="1"/>
</dbReference>